<dbReference type="AlphaFoldDB" id="K2GCU9"/>
<name>K2GCU9_9BACT</name>
<evidence type="ECO:0000256" key="1">
    <source>
        <dbReference type="ARBA" id="ARBA00006139"/>
    </source>
</evidence>
<dbReference type="PANTHER" id="PTHR33695">
    <property type="entry name" value="LIPOPROTEIN SIGNAL PEPTIDASE"/>
    <property type="match status" value="1"/>
</dbReference>
<dbReference type="Pfam" id="PF01252">
    <property type="entry name" value="Peptidase_A8"/>
    <property type="match status" value="1"/>
</dbReference>
<dbReference type="PANTHER" id="PTHR33695:SF1">
    <property type="entry name" value="LIPOPROTEIN SIGNAL PEPTIDASE"/>
    <property type="match status" value="1"/>
</dbReference>
<evidence type="ECO:0000256" key="10">
    <source>
        <dbReference type="RuleBase" id="RU004181"/>
    </source>
</evidence>
<evidence type="ECO:0000256" key="5">
    <source>
        <dbReference type="ARBA" id="ARBA00022750"/>
    </source>
</evidence>
<dbReference type="InterPro" id="IPR001872">
    <property type="entry name" value="Peptidase_A8"/>
</dbReference>
<dbReference type="HAMAP" id="MF_00161">
    <property type="entry name" value="LspA"/>
    <property type="match status" value="1"/>
</dbReference>
<dbReference type="EC" id="3.4.23.36" evidence="9"/>
<comment type="pathway">
    <text evidence="9">Protein modification; lipoprotein biosynthesis (signal peptide cleavage).</text>
</comment>
<comment type="caution">
    <text evidence="9">Lacks conserved residue(s) required for the propagation of feature annotation.</text>
</comment>
<accession>K2GCU9</accession>
<dbReference type="UniPathway" id="UPA00665"/>
<sequence length="147" mass="17532">MYFYLTWIISILLDILTKYLANNYLSQEIPIISDFFALKLMHNSWIAFSIPVYWAVLKVMTIVLIAIIFIYYIRNEKNEKSRLTDCAFWFILGWAIGNAIERILYSEVTDFIKIKYFAIFNFGDIFINVWVIILLTLYINKTWKNIA</sequence>
<keyword evidence="7 9" id="KW-1133">Transmembrane helix</keyword>
<comment type="caution">
    <text evidence="11">The sequence shown here is derived from an EMBL/GenBank/DDBJ whole genome shotgun (WGS) entry which is preliminary data.</text>
</comment>
<evidence type="ECO:0000256" key="2">
    <source>
        <dbReference type="ARBA" id="ARBA00022475"/>
    </source>
</evidence>
<keyword evidence="2 9" id="KW-1003">Cell membrane</keyword>
<dbReference type="EMBL" id="AMFJ01000380">
    <property type="protein sequence ID" value="EKE28044.1"/>
    <property type="molecule type" value="Genomic_DNA"/>
</dbReference>
<comment type="catalytic activity">
    <reaction evidence="9">
        <text>Release of signal peptides from bacterial membrane prolipoproteins. Hydrolyzes -Xaa-Yaa-Zaa-|-(S,diacylglyceryl)Cys-, in which Xaa is hydrophobic (preferably Leu), and Yaa (Ala or Ser) and Zaa (Gly or Ala) have small, neutral side chains.</text>
        <dbReference type="EC" id="3.4.23.36"/>
    </reaction>
</comment>
<evidence type="ECO:0000313" key="11">
    <source>
        <dbReference type="EMBL" id="EKE28044.1"/>
    </source>
</evidence>
<comment type="similarity">
    <text evidence="1 9 10">Belongs to the peptidase A8 family.</text>
</comment>
<feature type="active site" evidence="9">
    <location>
        <position position="110"/>
    </location>
</feature>
<reference evidence="11" key="1">
    <citation type="journal article" date="2012" name="Science">
        <title>Fermentation, hydrogen, and sulfur metabolism in multiple uncultivated bacterial phyla.</title>
        <authorList>
            <person name="Wrighton K.C."/>
            <person name="Thomas B.C."/>
            <person name="Sharon I."/>
            <person name="Miller C.S."/>
            <person name="Castelle C.J."/>
            <person name="VerBerkmoes N.C."/>
            <person name="Wilkins M.J."/>
            <person name="Hettich R.L."/>
            <person name="Lipton M.S."/>
            <person name="Williams K.H."/>
            <person name="Long P.E."/>
            <person name="Banfield J.F."/>
        </authorList>
    </citation>
    <scope>NUCLEOTIDE SEQUENCE [LARGE SCALE GENOMIC DNA]</scope>
</reference>
<evidence type="ECO:0000256" key="4">
    <source>
        <dbReference type="ARBA" id="ARBA00022692"/>
    </source>
</evidence>
<keyword evidence="8 9" id="KW-0472">Membrane</keyword>
<evidence type="ECO:0000256" key="6">
    <source>
        <dbReference type="ARBA" id="ARBA00022801"/>
    </source>
</evidence>
<gene>
    <name evidence="9" type="primary">lspA</name>
    <name evidence="11" type="ORF">ACD_3C00106G0003</name>
</gene>
<dbReference type="GO" id="GO:0005886">
    <property type="term" value="C:plasma membrane"/>
    <property type="evidence" value="ECO:0007669"/>
    <property type="project" value="UniProtKB-SubCell"/>
</dbReference>
<feature type="transmembrane region" description="Helical" evidence="9">
    <location>
        <begin position="52"/>
        <end position="74"/>
    </location>
</feature>
<dbReference type="GO" id="GO:0004190">
    <property type="term" value="F:aspartic-type endopeptidase activity"/>
    <property type="evidence" value="ECO:0007669"/>
    <property type="project" value="UniProtKB-UniRule"/>
</dbReference>
<keyword evidence="5 9" id="KW-0064">Aspartyl protease</keyword>
<feature type="transmembrane region" description="Helical" evidence="9">
    <location>
        <begin position="86"/>
        <end position="105"/>
    </location>
</feature>
<organism evidence="11">
    <name type="scientific">uncultured bacterium</name>
    <name type="common">gcode 4</name>
    <dbReference type="NCBI Taxonomy" id="1234023"/>
    <lineage>
        <taxon>Bacteria</taxon>
        <taxon>environmental samples</taxon>
    </lineage>
</organism>
<evidence type="ECO:0000256" key="3">
    <source>
        <dbReference type="ARBA" id="ARBA00022670"/>
    </source>
</evidence>
<comment type="subcellular location">
    <subcellularLocation>
        <location evidence="9">Cell membrane</location>
        <topology evidence="9">Multi-pass membrane protein</topology>
    </subcellularLocation>
</comment>
<proteinExistence type="inferred from homology"/>
<evidence type="ECO:0000256" key="8">
    <source>
        <dbReference type="ARBA" id="ARBA00023136"/>
    </source>
</evidence>
<comment type="function">
    <text evidence="9">This protein specifically catalyzes the removal of signal peptides from prolipoproteins.</text>
</comment>
<feature type="transmembrane region" description="Helical" evidence="9">
    <location>
        <begin position="117"/>
        <end position="139"/>
    </location>
</feature>
<dbReference type="PRINTS" id="PR00781">
    <property type="entry name" value="LIPOSIGPTASE"/>
</dbReference>
<protein>
    <recommendedName>
        <fullName evidence="9">Lipoprotein signal peptidase</fullName>
        <ecNumber evidence="9">3.4.23.36</ecNumber>
    </recommendedName>
    <alternativeName>
        <fullName evidence="9">Prolipoprotein signal peptidase</fullName>
    </alternativeName>
    <alternativeName>
        <fullName evidence="9">Signal peptidase II</fullName>
        <shortName evidence="9">SPase II</shortName>
    </alternativeName>
</protein>
<keyword evidence="4 9" id="KW-0812">Transmembrane</keyword>
<keyword evidence="6 9" id="KW-0378">Hydrolase</keyword>
<keyword evidence="3 9" id="KW-0645">Protease</keyword>
<feature type="active site" evidence="9">
    <location>
        <position position="124"/>
    </location>
</feature>
<evidence type="ECO:0000256" key="7">
    <source>
        <dbReference type="ARBA" id="ARBA00022989"/>
    </source>
</evidence>
<evidence type="ECO:0000256" key="9">
    <source>
        <dbReference type="HAMAP-Rule" id="MF_00161"/>
    </source>
</evidence>
<dbReference type="GO" id="GO:0006508">
    <property type="term" value="P:proteolysis"/>
    <property type="evidence" value="ECO:0007669"/>
    <property type="project" value="UniProtKB-KW"/>
</dbReference>